<dbReference type="OrthoDB" id="7597216at2"/>
<dbReference type="RefSeq" id="WP_128628662.1">
    <property type="nucleotide sequence ID" value="NZ_RKST01000044.1"/>
</dbReference>
<evidence type="ECO:0000313" key="1">
    <source>
        <dbReference type="EMBL" id="RUM95419.1"/>
    </source>
</evidence>
<proteinExistence type="predicted"/>
<keyword evidence="2" id="KW-1185">Reference proteome</keyword>
<accession>A0A432UZQ6</accession>
<sequence length="108" mass="11497">MLAGPLESVTSIGYVDAAGEAQTLAATVYEEHKDGLEPSIALKPGQSWPGILPGSRITVTAVFGGAVPEEVSHAMLVFVDSAYHVRDNAPRENWTVLDVLLCNHRRGA</sequence>
<dbReference type="Proteomes" id="UP000281647">
    <property type="component" value="Unassembled WGS sequence"/>
</dbReference>
<reference evidence="1 2" key="1">
    <citation type="submission" date="2018-11" db="EMBL/GenBank/DDBJ databases">
        <title>Pseudaminobacter arsenicus sp. nov., an arsenic-resistant bacterium isolated from arsenic-rich aquifers.</title>
        <authorList>
            <person name="Mu Y."/>
        </authorList>
    </citation>
    <scope>NUCLEOTIDE SEQUENCE [LARGE SCALE GENOMIC DNA]</scope>
    <source>
        <strain evidence="1 2">CB3</strain>
    </source>
</reference>
<protein>
    <submittedName>
        <fullName evidence="1">Uncharacterized protein</fullName>
    </submittedName>
</protein>
<dbReference type="EMBL" id="RKST01000044">
    <property type="protein sequence ID" value="RUM95419.1"/>
    <property type="molecule type" value="Genomic_DNA"/>
</dbReference>
<organism evidence="1 2">
    <name type="scientific">Borborobacter arsenicus</name>
    <dbReference type="NCBI Taxonomy" id="1851146"/>
    <lineage>
        <taxon>Bacteria</taxon>
        <taxon>Pseudomonadati</taxon>
        <taxon>Pseudomonadota</taxon>
        <taxon>Alphaproteobacteria</taxon>
        <taxon>Hyphomicrobiales</taxon>
        <taxon>Phyllobacteriaceae</taxon>
        <taxon>Borborobacter</taxon>
    </lineage>
</organism>
<evidence type="ECO:0000313" key="2">
    <source>
        <dbReference type="Proteomes" id="UP000281647"/>
    </source>
</evidence>
<dbReference type="AlphaFoldDB" id="A0A432UZQ6"/>
<gene>
    <name evidence="1" type="ORF">EET67_23330</name>
</gene>
<name>A0A432UZQ6_9HYPH</name>
<comment type="caution">
    <text evidence="1">The sequence shown here is derived from an EMBL/GenBank/DDBJ whole genome shotgun (WGS) entry which is preliminary data.</text>
</comment>